<evidence type="ECO:0000256" key="6">
    <source>
        <dbReference type="ARBA" id="ARBA00023141"/>
    </source>
</evidence>
<organism evidence="11 12">
    <name type="scientific">Sphingomonas edaphi</name>
    <dbReference type="NCBI Taxonomy" id="2315689"/>
    <lineage>
        <taxon>Bacteria</taxon>
        <taxon>Pseudomonadati</taxon>
        <taxon>Pseudomonadota</taxon>
        <taxon>Alphaproteobacteria</taxon>
        <taxon>Sphingomonadales</taxon>
        <taxon>Sphingomonadaceae</taxon>
        <taxon>Sphingomonas</taxon>
    </lineage>
</organism>
<dbReference type="PIRSF" id="PIRSF001455">
    <property type="entry name" value="DHQ_synth"/>
    <property type="match status" value="1"/>
</dbReference>
<feature type="domain" description="3-dehydroquinate synthase C-terminal" evidence="10">
    <location>
        <begin position="175"/>
        <end position="323"/>
    </location>
</feature>
<comment type="cofactor">
    <cofactor evidence="2">
        <name>Co(2+)</name>
        <dbReference type="ChEBI" id="CHEBI:48828"/>
    </cofactor>
</comment>
<evidence type="ECO:0000313" key="11">
    <source>
        <dbReference type="EMBL" id="RIX31904.1"/>
    </source>
</evidence>
<protein>
    <submittedName>
        <fullName evidence="11">3-dehydroquinate synthase</fullName>
    </submittedName>
</protein>
<dbReference type="GO" id="GO:0008652">
    <property type="term" value="P:amino acid biosynthetic process"/>
    <property type="evidence" value="ECO:0007669"/>
    <property type="project" value="UniProtKB-KW"/>
</dbReference>
<evidence type="ECO:0000256" key="7">
    <source>
        <dbReference type="ARBA" id="ARBA00023239"/>
    </source>
</evidence>
<keyword evidence="3" id="KW-0028">Amino-acid biosynthesis</keyword>
<proteinExistence type="predicted"/>
<keyword evidence="5" id="KW-0520">NAD</keyword>
<evidence type="ECO:0000256" key="8">
    <source>
        <dbReference type="ARBA" id="ARBA00023285"/>
    </source>
</evidence>
<dbReference type="PANTHER" id="PTHR43622">
    <property type="entry name" value="3-DEHYDROQUINATE SYNTHASE"/>
    <property type="match status" value="1"/>
</dbReference>
<dbReference type="SUPFAM" id="SSF56796">
    <property type="entry name" value="Dehydroquinate synthase-like"/>
    <property type="match status" value="1"/>
</dbReference>
<dbReference type="InterPro" id="IPR056179">
    <property type="entry name" value="DHQS_C"/>
</dbReference>
<keyword evidence="6" id="KW-0057">Aromatic amino acid biosynthesis</keyword>
<keyword evidence="12" id="KW-1185">Reference proteome</keyword>
<dbReference type="OrthoDB" id="9806583at2"/>
<accession>A0A418Q240</accession>
<dbReference type="Pfam" id="PF24621">
    <property type="entry name" value="DHQS_C"/>
    <property type="match status" value="1"/>
</dbReference>
<keyword evidence="8" id="KW-0170">Cobalt</keyword>
<comment type="cofactor">
    <cofactor evidence="1">
        <name>NAD(+)</name>
        <dbReference type="ChEBI" id="CHEBI:57540"/>
    </cofactor>
</comment>
<sequence length="358" mass="37478">MTVIRVGSSHAGYDVLVGPVEAGIDRIRDLAAGTTPVLVTEPRVFALHGAAIVSALGADPLFVPSGEAAKDWDQLHELLEQFARLNVGRRTPVVALGGGSVGDLAGLAASLFKRGCPIIHVPTTLLSQADSAIGGKTAIDVFGEKNLVGTFHQPALVVADPAMLDTLDQRQVRSGYAEIVKYGLIGDPTFFAWCEANGRGLLAGHPDLRLHAITTAIRSKARLVEGDISDRSGQRALLNLGHSFAHAIEAEAGIGSLLHGEAVALGLTLAYRLSAETGIAPASDAERVAAHFASVGLPTRLAEVGLANRGAILTERIGRDKKNTGSSQVLVLARGIGRAFIDDSVDPRHLADFLNRST</sequence>
<dbReference type="EMBL" id="QXTF01000001">
    <property type="protein sequence ID" value="RIX31904.1"/>
    <property type="molecule type" value="Genomic_DNA"/>
</dbReference>
<evidence type="ECO:0000259" key="10">
    <source>
        <dbReference type="Pfam" id="PF24621"/>
    </source>
</evidence>
<dbReference type="GO" id="GO:0046872">
    <property type="term" value="F:metal ion binding"/>
    <property type="evidence" value="ECO:0007669"/>
    <property type="project" value="UniProtKB-KW"/>
</dbReference>
<dbReference type="GO" id="GO:0003856">
    <property type="term" value="F:3-dehydroquinate synthase activity"/>
    <property type="evidence" value="ECO:0007669"/>
    <property type="project" value="TreeGrafter"/>
</dbReference>
<keyword evidence="4" id="KW-0479">Metal-binding</keyword>
<evidence type="ECO:0000256" key="2">
    <source>
        <dbReference type="ARBA" id="ARBA00001941"/>
    </source>
</evidence>
<dbReference type="Gene3D" id="1.20.1090.10">
    <property type="entry name" value="Dehydroquinate synthase-like - alpha domain"/>
    <property type="match status" value="1"/>
</dbReference>
<keyword evidence="7" id="KW-0456">Lyase</keyword>
<dbReference type="Proteomes" id="UP000285023">
    <property type="component" value="Unassembled WGS sequence"/>
</dbReference>
<dbReference type="InterPro" id="IPR050071">
    <property type="entry name" value="Dehydroquinate_synthase"/>
</dbReference>
<dbReference type="GO" id="GO:0009073">
    <property type="term" value="P:aromatic amino acid family biosynthetic process"/>
    <property type="evidence" value="ECO:0007669"/>
    <property type="project" value="UniProtKB-KW"/>
</dbReference>
<dbReference type="RefSeq" id="WP_119531320.1">
    <property type="nucleotide sequence ID" value="NZ_QXTF01000001.1"/>
</dbReference>
<evidence type="ECO:0000259" key="9">
    <source>
        <dbReference type="Pfam" id="PF01761"/>
    </source>
</evidence>
<comment type="caution">
    <text evidence="11">The sequence shown here is derived from an EMBL/GenBank/DDBJ whole genome shotgun (WGS) entry which is preliminary data.</text>
</comment>
<reference evidence="11 12" key="1">
    <citation type="submission" date="2018-09" db="EMBL/GenBank/DDBJ databases">
        <title>Sphingomonas sp. DAC4.</title>
        <authorList>
            <person name="Seo T."/>
        </authorList>
    </citation>
    <scope>NUCLEOTIDE SEQUENCE [LARGE SCALE GENOMIC DNA]</scope>
    <source>
        <strain evidence="11 12">DAC4</strain>
    </source>
</reference>
<dbReference type="CDD" id="cd08195">
    <property type="entry name" value="DHQS"/>
    <property type="match status" value="1"/>
</dbReference>
<evidence type="ECO:0000313" key="12">
    <source>
        <dbReference type="Proteomes" id="UP000285023"/>
    </source>
</evidence>
<dbReference type="InterPro" id="IPR030963">
    <property type="entry name" value="DHQ_synth_fam"/>
</dbReference>
<dbReference type="Pfam" id="PF01761">
    <property type="entry name" value="DHQ_synthase"/>
    <property type="match status" value="1"/>
</dbReference>
<gene>
    <name evidence="11" type="ORF">D3M59_02600</name>
</gene>
<evidence type="ECO:0000256" key="4">
    <source>
        <dbReference type="ARBA" id="ARBA00022723"/>
    </source>
</evidence>
<feature type="domain" description="3-dehydroquinate synthase N-terminal" evidence="9">
    <location>
        <begin position="62"/>
        <end position="173"/>
    </location>
</feature>
<dbReference type="AlphaFoldDB" id="A0A418Q240"/>
<dbReference type="Gene3D" id="3.40.50.1970">
    <property type="match status" value="1"/>
</dbReference>
<evidence type="ECO:0000256" key="1">
    <source>
        <dbReference type="ARBA" id="ARBA00001911"/>
    </source>
</evidence>
<evidence type="ECO:0000256" key="3">
    <source>
        <dbReference type="ARBA" id="ARBA00022605"/>
    </source>
</evidence>
<name>A0A418Q240_9SPHN</name>
<evidence type="ECO:0000256" key="5">
    <source>
        <dbReference type="ARBA" id="ARBA00023027"/>
    </source>
</evidence>
<dbReference type="InterPro" id="IPR030960">
    <property type="entry name" value="DHQS/DOIS_N"/>
</dbReference>
<dbReference type="PANTHER" id="PTHR43622:SF7">
    <property type="entry name" value="3-DEHYDROQUINATE SYNTHASE, CHLOROPLASTIC"/>
    <property type="match status" value="1"/>
</dbReference>